<accession>A0A9P0G3U9</accession>
<dbReference type="SUPFAM" id="SSF55331">
    <property type="entry name" value="Tautomerase/MIF"/>
    <property type="match status" value="1"/>
</dbReference>
<dbReference type="PANTHER" id="PTHR11954:SF6">
    <property type="entry name" value="MACROPHAGE MIGRATION INHIBITORY FACTOR"/>
    <property type="match status" value="1"/>
</dbReference>
<evidence type="ECO:0000256" key="5">
    <source>
        <dbReference type="ARBA" id="ARBA00023235"/>
    </source>
</evidence>
<evidence type="ECO:0000313" key="14">
    <source>
        <dbReference type="Proteomes" id="UP001152759"/>
    </source>
</evidence>
<keyword evidence="5" id="KW-0413">Isomerase</keyword>
<proteinExistence type="inferred from homology"/>
<evidence type="ECO:0000256" key="7">
    <source>
        <dbReference type="ARBA" id="ARBA00036823"/>
    </source>
</evidence>
<sequence>MPVFKIETNVPKSKVPADFLKTTTALVAKTLGKPESYVIVQVVPDQMLSFGGSTEAAANCLLMSIGKLGLEENKKHSKVLSAHLEKTLGVSPNRMYIQFSDLPSKDVGYDGSTFHDLLG</sequence>
<dbReference type="InterPro" id="IPR014347">
    <property type="entry name" value="Tautomerase/MIF_sf"/>
</dbReference>
<gene>
    <name evidence="13" type="ORF">BEMITA_LOCUS6877</name>
</gene>
<dbReference type="GO" id="GO:0005125">
    <property type="term" value="F:cytokine activity"/>
    <property type="evidence" value="ECO:0007669"/>
    <property type="project" value="UniProtKB-KW"/>
</dbReference>
<dbReference type="GO" id="GO:0004167">
    <property type="term" value="F:dopachrome isomerase activity"/>
    <property type="evidence" value="ECO:0007669"/>
    <property type="project" value="UniProtKB-EC"/>
</dbReference>
<dbReference type="PANTHER" id="PTHR11954">
    <property type="entry name" value="D-DOPACHROME DECARBOXYLASE"/>
    <property type="match status" value="1"/>
</dbReference>
<dbReference type="GO" id="GO:0050178">
    <property type="term" value="F:phenylpyruvate tautomerase activity"/>
    <property type="evidence" value="ECO:0007669"/>
    <property type="project" value="UniProtKB-EC"/>
</dbReference>
<comment type="catalytic activity">
    <reaction evidence="7">
        <text>L-dopachrome = 5,6-dihydroxyindole-2-carboxylate</text>
        <dbReference type="Rhea" id="RHEA:13041"/>
        <dbReference type="ChEBI" id="CHEBI:16875"/>
        <dbReference type="ChEBI" id="CHEBI:57509"/>
        <dbReference type="EC" id="5.3.3.12"/>
    </reaction>
</comment>
<protein>
    <recommendedName>
        <fullName evidence="12">L-dopachrome isomerase</fullName>
        <ecNumber evidence="9">5.3.2.1</ecNumber>
        <ecNumber evidence="8">5.3.3.12</ecNumber>
    </recommendedName>
    <alternativeName>
        <fullName evidence="10">L-dopachrome tautomerase</fullName>
    </alternativeName>
    <alternativeName>
        <fullName evidence="11">Phenylpyruvate tautomerase</fullName>
    </alternativeName>
</protein>
<dbReference type="KEGG" id="btab:109031233"/>
<name>A0A9P0G3U9_BEMTA</name>
<organism evidence="13 14">
    <name type="scientific">Bemisia tabaci</name>
    <name type="common">Sweetpotato whitefly</name>
    <name type="synonym">Aleurodes tabaci</name>
    <dbReference type="NCBI Taxonomy" id="7038"/>
    <lineage>
        <taxon>Eukaryota</taxon>
        <taxon>Metazoa</taxon>
        <taxon>Ecdysozoa</taxon>
        <taxon>Arthropoda</taxon>
        <taxon>Hexapoda</taxon>
        <taxon>Insecta</taxon>
        <taxon>Pterygota</taxon>
        <taxon>Neoptera</taxon>
        <taxon>Paraneoptera</taxon>
        <taxon>Hemiptera</taxon>
        <taxon>Sternorrhyncha</taxon>
        <taxon>Aleyrodoidea</taxon>
        <taxon>Aleyrodidae</taxon>
        <taxon>Aleyrodinae</taxon>
        <taxon>Bemisia</taxon>
    </lineage>
</organism>
<keyword evidence="3" id="KW-0202">Cytokine</keyword>
<evidence type="ECO:0000256" key="12">
    <source>
        <dbReference type="ARBA" id="ARBA00042730"/>
    </source>
</evidence>
<dbReference type="EC" id="5.3.2.1" evidence="9"/>
<keyword evidence="4" id="KW-0964">Secreted</keyword>
<dbReference type="InterPro" id="IPR001398">
    <property type="entry name" value="Macrophage_inhib_fac"/>
</dbReference>
<dbReference type="EC" id="5.3.3.12" evidence="8"/>
<comment type="similarity">
    <text evidence="2">Belongs to the MIF family.</text>
</comment>
<evidence type="ECO:0000256" key="9">
    <source>
        <dbReference type="ARBA" id="ARBA00039086"/>
    </source>
</evidence>
<dbReference type="Pfam" id="PF01187">
    <property type="entry name" value="MIF"/>
    <property type="match status" value="1"/>
</dbReference>
<dbReference type="OrthoDB" id="255819at2759"/>
<dbReference type="AlphaFoldDB" id="A0A9P0G3U9"/>
<evidence type="ECO:0000256" key="4">
    <source>
        <dbReference type="ARBA" id="ARBA00022525"/>
    </source>
</evidence>
<evidence type="ECO:0000256" key="11">
    <source>
        <dbReference type="ARBA" id="ARBA00041912"/>
    </source>
</evidence>
<evidence type="ECO:0000256" key="8">
    <source>
        <dbReference type="ARBA" id="ARBA00038932"/>
    </source>
</evidence>
<evidence type="ECO:0000256" key="1">
    <source>
        <dbReference type="ARBA" id="ARBA00004613"/>
    </source>
</evidence>
<keyword evidence="14" id="KW-1185">Reference proteome</keyword>
<evidence type="ECO:0000313" key="13">
    <source>
        <dbReference type="EMBL" id="CAH0769953.1"/>
    </source>
</evidence>
<dbReference type="GO" id="GO:0005615">
    <property type="term" value="C:extracellular space"/>
    <property type="evidence" value="ECO:0007669"/>
    <property type="project" value="UniProtKB-KW"/>
</dbReference>
<evidence type="ECO:0000256" key="3">
    <source>
        <dbReference type="ARBA" id="ARBA00022514"/>
    </source>
</evidence>
<evidence type="ECO:0000256" key="6">
    <source>
        <dbReference type="ARBA" id="ARBA00036735"/>
    </source>
</evidence>
<evidence type="ECO:0000256" key="2">
    <source>
        <dbReference type="ARBA" id="ARBA00005851"/>
    </source>
</evidence>
<comment type="subcellular location">
    <subcellularLocation>
        <location evidence="1">Secreted</location>
    </subcellularLocation>
</comment>
<reference evidence="13" key="1">
    <citation type="submission" date="2021-12" db="EMBL/GenBank/DDBJ databases">
        <authorList>
            <person name="King R."/>
        </authorList>
    </citation>
    <scope>NUCLEOTIDE SEQUENCE</scope>
</reference>
<comment type="catalytic activity">
    <reaction evidence="6">
        <text>3-phenylpyruvate = enol-phenylpyruvate</text>
        <dbReference type="Rhea" id="RHEA:17097"/>
        <dbReference type="ChEBI" id="CHEBI:16815"/>
        <dbReference type="ChEBI" id="CHEBI:18005"/>
        <dbReference type="EC" id="5.3.2.1"/>
    </reaction>
</comment>
<dbReference type="Proteomes" id="UP001152759">
    <property type="component" value="Chromosome 4"/>
</dbReference>
<evidence type="ECO:0000256" key="10">
    <source>
        <dbReference type="ARBA" id="ARBA00041631"/>
    </source>
</evidence>
<dbReference type="Gene3D" id="3.30.429.10">
    <property type="entry name" value="Macrophage Migration Inhibitory Factor"/>
    <property type="match status" value="1"/>
</dbReference>
<dbReference type="EMBL" id="OU963865">
    <property type="protein sequence ID" value="CAH0769953.1"/>
    <property type="molecule type" value="Genomic_DNA"/>
</dbReference>